<organism evidence="2 3">
    <name type="scientific">Lagenidium giganteum</name>
    <dbReference type="NCBI Taxonomy" id="4803"/>
    <lineage>
        <taxon>Eukaryota</taxon>
        <taxon>Sar</taxon>
        <taxon>Stramenopiles</taxon>
        <taxon>Oomycota</taxon>
        <taxon>Peronosporomycetes</taxon>
        <taxon>Pythiales</taxon>
        <taxon>Pythiaceae</taxon>
    </lineage>
</organism>
<name>A0AAV2YN44_9STRA</name>
<comment type="caution">
    <text evidence="2">The sequence shown here is derived from an EMBL/GenBank/DDBJ whole genome shotgun (WGS) entry which is preliminary data.</text>
</comment>
<dbReference type="Proteomes" id="UP001146120">
    <property type="component" value="Unassembled WGS sequence"/>
</dbReference>
<gene>
    <name evidence="2" type="ORF">N0F65_012476</name>
</gene>
<evidence type="ECO:0000256" key="1">
    <source>
        <dbReference type="SAM" id="MobiDB-lite"/>
    </source>
</evidence>
<feature type="compositionally biased region" description="Gly residues" evidence="1">
    <location>
        <begin position="81"/>
        <end position="95"/>
    </location>
</feature>
<proteinExistence type="predicted"/>
<sequence length="103" mass="11878">MVIRELICRNNQQASLVAWYKEVTDKYGEVEPVRFPQKKNEDGVVKKTHTRLDYTFLPAYFTWDQQYQLYIAHEKHEDDAYGGGRGRGGRGGGRSGGRRRGRG</sequence>
<reference evidence="2" key="1">
    <citation type="submission" date="2022-11" db="EMBL/GenBank/DDBJ databases">
        <authorList>
            <person name="Morgan W.R."/>
            <person name="Tartar A."/>
        </authorList>
    </citation>
    <scope>NUCLEOTIDE SEQUENCE</scope>
    <source>
        <strain evidence="2">ARSEF 373</strain>
    </source>
</reference>
<evidence type="ECO:0000313" key="2">
    <source>
        <dbReference type="EMBL" id="DAZ96395.1"/>
    </source>
</evidence>
<reference evidence="2" key="2">
    <citation type="journal article" date="2023" name="Microbiol Resour">
        <title>Decontamination and Annotation of the Draft Genome Sequence of the Oomycete Lagenidium giganteum ARSEF 373.</title>
        <authorList>
            <person name="Morgan W.R."/>
            <person name="Tartar A."/>
        </authorList>
    </citation>
    <scope>NUCLEOTIDE SEQUENCE</scope>
    <source>
        <strain evidence="2">ARSEF 373</strain>
    </source>
</reference>
<dbReference type="AlphaFoldDB" id="A0AAV2YN44"/>
<evidence type="ECO:0000313" key="3">
    <source>
        <dbReference type="Proteomes" id="UP001146120"/>
    </source>
</evidence>
<feature type="region of interest" description="Disordered" evidence="1">
    <location>
        <begin position="78"/>
        <end position="103"/>
    </location>
</feature>
<protein>
    <submittedName>
        <fullName evidence="2">Uncharacterized protein</fullName>
    </submittedName>
</protein>
<keyword evidence="3" id="KW-1185">Reference proteome</keyword>
<accession>A0AAV2YN44</accession>
<dbReference type="EMBL" id="DAKRPA010000168">
    <property type="protein sequence ID" value="DAZ96395.1"/>
    <property type="molecule type" value="Genomic_DNA"/>
</dbReference>